<dbReference type="EnsemblMetazoa" id="Aqu2.1.12928_001">
    <property type="protein sequence ID" value="Aqu2.1.12928_001"/>
    <property type="gene ID" value="Aqu2.1.12928"/>
</dbReference>
<name>A0A1X7TEY1_AMPQE</name>
<dbReference type="InParanoid" id="A0A1X7TEY1"/>
<organism evidence="1">
    <name type="scientific">Amphimedon queenslandica</name>
    <name type="common">Sponge</name>
    <dbReference type="NCBI Taxonomy" id="400682"/>
    <lineage>
        <taxon>Eukaryota</taxon>
        <taxon>Metazoa</taxon>
        <taxon>Porifera</taxon>
        <taxon>Demospongiae</taxon>
        <taxon>Heteroscleromorpha</taxon>
        <taxon>Haplosclerida</taxon>
        <taxon>Niphatidae</taxon>
        <taxon>Amphimedon</taxon>
    </lineage>
</organism>
<protein>
    <submittedName>
        <fullName evidence="1">Uncharacterized protein</fullName>
    </submittedName>
</protein>
<sequence length="65" mass="7520">LPPVRDKFLFQDGRGNNPGSTHLWKDEFKLIELTQNMRQRGDTEYSDILNRVRTGSQTKSDISVL</sequence>
<proteinExistence type="predicted"/>
<reference evidence="1" key="1">
    <citation type="submission" date="2017-05" db="UniProtKB">
        <authorList>
            <consortium name="EnsemblMetazoa"/>
        </authorList>
    </citation>
    <scope>IDENTIFICATION</scope>
</reference>
<dbReference type="AlphaFoldDB" id="A0A1X7TEY1"/>
<evidence type="ECO:0000313" key="1">
    <source>
        <dbReference type="EnsemblMetazoa" id="Aqu2.1.12928_001"/>
    </source>
</evidence>
<accession>A0A1X7TEY1</accession>